<dbReference type="NCBIfam" id="TIGR04370">
    <property type="entry name" value="glyco_rpt_poly"/>
    <property type="match status" value="1"/>
</dbReference>
<dbReference type="Proteomes" id="UP000310249">
    <property type="component" value="Unassembled WGS sequence"/>
</dbReference>
<feature type="transmembrane region" description="Helical" evidence="1">
    <location>
        <begin position="361"/>
        <end position="380"/>
    </location>
</feature>
<feature type="transmembrane region" description="Helical" evidence="1">
    <location>
        <begin position="6"/>
        <end position="25"/>
    </location>
</feature>
<feature type="transmembrane region" description="Helical" evidence="1">
    <location>
        <begin position="173"/>
        <end position="193"/>
    </location>
</feature>
<keyword evidence="1" id="KW-0472">Membrane</keyword>
<protein>
    <recommendedName>
        <fullName evidence="4">Oligosaccharide repeat unit polymerase</fullName>
    </recommendedName>
</protein>
<evidence type="ECO:0000313" key="3">
    <source>
        <dbReference type="Proteomes" id="UP000310249"/>
    </source>
</evidence>
<keyword evidence="1" id="KW-0812">Transmembrane</keyword>
<name>A0A5S3WR82_9GAMM</name>
<feature type="transmembrane region" description="Helical" evidence="1">
    <location>
        <begin position="416"/>
        <end position="435"/>
    </location>
</feature>
<feature type="transmembrane region" description="Helical" evidence="1">
    <location>
        <begin position="118"/>
        <end position="139"/>
    </location>
</feature>
<proteinExistence type="predicted"/>
<accession>A0A5S3WR82</accession>
<gene>
    <name evidence="2" type="ORF">CWB99_04135</name>
</gene>
<feature type="transmembrane region" description="Helical" evidence="1">
    <location>
        <begin position="37"/>
        <end position="57"/>
    </location>
</feature>
<feature type="transmembrane region" description="Helical" evidence="1">
    <location>
        <begin position="200"/>
        <end position="219"/>
    </location>
</feature>
<comment type="caution">
    <text evidence="2">The sequence shown here is derived from an EMBL/GenBank/DDBJ whole genome shotgun (WGS) entry which is preliminary data.</text>
</comment>
<feature type="transmembrane region" description="Helical" evidence="1">
    <location>
        <begin position="253"/>
        <end position="273"/>
    </location>
</feature>
<feature type="transmembrane region" description="Helical" evidence="1">
    <location>
        <begin position="77"/>
        <end position="97"/>
    </location>
</feature>
<dbReference type="EMBL" id="PNCI01000008">
    <property type="protein sequence ID" value="TMP31450.1"/>
    <property type="molecule type" value="Genomic_DNA"/>
</dbReference>
<reference evidence="2 3" key="1">
    <citation type="submission" date="2018-01" db="EMBL/GenBank/DDBJ databases">
        <authorList>
            <person name="Paulsen S."/>
            <person name="Gram L.K."/>
        </authorList>
    </citation>
    <scope>NUCLEOTIDE SEQUENCE [LARGE SCALE GENOMIC DNA]</scope>
    <source>
        <strain evidence="2 3">S2676</strain>
    </source>
</reference>
<evidence type="ECO:0000313" key="2">
    <source>
        <dbReference type="EMBL" id="TMP31450.1"/>
    </source>
</evidence>
<dbReference type="AlphaFoldDB" id="A0A5S3WR82"/>
<feature type="transmembrane region" description="Helical" evidence="1">
    <location>
        <begin position="225"/>
        <end position="241"/>
    </location>
</feature>
<organism evidence="2 3">
    <name type="scientific">Pseudoalteromonas rubra</name>
    <dbReference type="NCBI Taxonomy" id="43658"/>
    <lineage>
        <taxon>Bacteria</taxon>
        <taxon>Pseudomonadati</taxon>
        <taxon>Pseudomonadota</taxon>
        <taxon>Gammaproteobacteria</taxon>
        <taxon>Alteromonadales</taxon>
        <taxon>Pseudoalteromonadaceae</taxon>
        <taxon>Pseudoalteromonas</taxon>
    </lineage>
</organism>
<sequence length="438" mass="49803">MSDSINTLSFLLIFFGFPLTLYMSARFTGKNIQMLSPSYLVILTLFAFSYVGILPLYFEWDQYYFDIGVRDKSTITQMLLCSSIVILSFILGSLTLAHRFPKPILMKSRIEDINEFSLMDKLLIAVVMIFILAVLMLYVSKVDNLAILLIFANDSEAAKLARSAMGNNFSGGYHWYSLVMHEFMYIVTLSLFVNCLKSKSLSNLVFFGVAFLINSFSLLMSTEKAPFMWLIISMVVTHLFVRKSGYVQIRMFAKFTAFALILATILMSLFMGVEDLLLSFYSIFSRLFSGSIAPSYFYLGYIPEHQDFLFGRSFPNPAGILPFEHFRLTVEVMNWRFPELAGLGIVGSSPTAFWAEAYSNFSYIGIIFFGFIMGVYTSIAFSLTSKLPNSAVSIAFSVWLIMHFKDLSQSGFSGYFFDMKLAFVLMFCVFINKVIKRT</sequence>
<reference evidence="3" key="2">
    <citation type="submission" date="2019-06" db="EMBL/GenBank/DDBJ databases">
        <title>Co-occurence of chitin degradation, pigmentation and bioactivity in marine Pseudoalteromonas.</title>
        <authorList>
            <person name="Sonnenschein E.C."/>
            <person name="Bech P.K."/>
        </authorList>
    </citation>
    <scope>NUCLEOTIDE SEQUENCE [LARGE SCALE GENOMIC DNA]</scope>
    <source>
        <strain evidence="3">S2676</strain>
    </source>
</reference>
<evidence type="ECO:0000256" key="1">
    <source>
        <dbReference type="SAM" id="Phobius"/>
    </source>
</evidence>
<evidence type="ECO:0008006" key="4">
    <source>
        <dbReference type="Google" id="ProtNLM"/>
    </source>
</evidence>
<feature type="transmembrane region" description="Helical" evidence="1">
    <location>
        <begin position="279"/>
        <end position="299"/>
    </location>
</feature>
<dbReference type="OrthoDB" id="6199500at2"/>
<keyword evidence="1" id="KW-1133">Transmembrane helix</keyword>
<dbReference type="RefSeq" id="WP_138550717.1">
    <property type="nucleotide sequence ID" value="NZ_PNCH01000014.1"/>
</dbReference>